<keyword evidence="2" id="KW-1185">Reference proteome</keyword>
<reference evidence="1" key="2">
    <citation type="submission" date="2020-11" db="EMBL/GenBank/DDBJ databases">
        <authorList>
            <person name="McCartney M.A."/>
            <person name="Auch B."/>
            <person name="Kono T."/>
            <person name="Mallez S."/>
            <person name="Becker A."/>
            <person name="Gohl D.M."/>
            <person name="Silverstein K.A.T."/>
            <person name="Koren S."/>
            <person name="Bechman K.B."/>
            <person name="Herman A."/>
            <person name="Abrahante J.E."/>
            <person name="Garbe J."/>
        </authorList>
    </citation>
    <scope>NUCLEOTIDE SEQUENCE</scope>
    <source>
        <strain evidence="1">Duluth1</strain>
        <tissue evidence="1">Whole animal</tissue>
    </source>
</reference>
<dbReference type="PANTHER" id="PTHR46880">
    <property type="entry name" value="RAS-ASSOCIATING DOMAIN-CONTAINING PROTEIN"/>
    <property type="match status" value="1"/>
</dbReference>
<gene>
    <name evidence="1" type="ORF">DPMN_179806</name>
</gene>
<dbReference type="AlphaFoldDB" id="A0A9D4EEP4"/>
<dbReference type="PANTHER" id="PTHR46880:SF5">
    <property type="entry name" value="DUF4371 DOMAIN-CONTAINING PROTEIN"/>
    <property type="match status" value="1"/>
</dbReference>
<comment type="caution">
    <text evidence="1">The sequence shown here is derived from an EMBL/GenBank/DDBJ whole genome shotgun (WGS) entry which is preliminary data.</text>
</comment>
<evidence type="ECO:0000313" key="2">
    <source>
        <dbReference type="Proteomes" id="UP000828390"/>
    </source>
</evidence>
<sequence length="219" mass="24715">MSALSQIQMVLNGGTKRFKQMFHTRWLSFEGSVDAIIANYESLVSVFLEETAGKALSLYKPITTYKFLYHFLAGCLESLAILSKCFQKKDLAFSEVHPLLTATIDSLAEMKDGKSGDKLPKFLNEVPSEPQIDKDGLCTFEFRSHTIKDGVTQRQEARSVCVKFVENMLRSLNERFSDNDDSAILTALTNFFSPQINDHELDSEINTLFDYLTSFGHEG</sequence>
<name>A0A9D4EEP4_DREPO</name>
<reference evidence="1" key="1">
    <citation type="journal article" date="2019" name="bioRxiv">
        <title>The Genome of the Zebra Mussel, Dreissena polymorpha: A Resource for Invasive Species Research.</title>
        <authorList>
            <person name="McCartney M.A."/>
            <person name="Auch B."/>
            <person name="Kono T."/>
            <person name="Mallez S."/>
            <person name="Zhang Y."/>
            <person name="Obille A."/>
            <person name="Becker A."/>
            <person name="Abrahante J.E."/>
            <person name="Garbe J."/>
            <person name="Badalamenti J.P."/>
            <person name="Herman A."/>
            <person name="Mangelson H."/>
            <person name="Liachko I."/>
            <person name="Sullivan S."/>
            <person name="Sone E.D."/>
            <person name="Koren S."/>
            <person name="Silverstein K.A.T."/>
            <person name="Beckman K.B."/>
            <person name="Gohl D.M."/>
        </authorList>
    </citation>
    <scope>NUCLEOTIDE SEQUENCE</scope>
    <source>
        <strain evidence="1">Duluth1</strain>
        <tissue evidence="1">Whole animal</tissue>
    </source>
</reference>
<evidence type="ECO:0000313" key="1">
    <source>
        <dbReference type="EMBL" id="KAH3778351.1"/>
    </source>
</evidence>
<protein>
    <submittedName>
        <fullName evidence="1">Uncharacterized protein</fullName>
    </submittedName>
</protein>
<dbReference type="Proteomes" id="UP000828390">
    <property type="component" value="Unassembled WGS sequence"/>
</dbReference>
<organism evidence="1 2">
    <name type="scientific">Dreissena polymorpha</name>
    <name type="common">Zebra mussel</name>
    <name type="synonym">Mytilus polymorpha</name>
    <dbReference type="NCBI Taxonomy" id="45954"/>
    <lineage>
        <taxon>Eukaryota</taxon>
        <taxon>Metazoa</taxon>
        <taxon>Spiralia</taxon>
        <taxon>Lophotrochozoa</taxon>
        <taxon>Mollusca</taxon>
        <taxon>Bivalvia</taxon>
        <taxon>Autobranchia</taxon>
        <taxon>Heteroconchia</taxon>
        <taxon>Euheterodonta</taxon>
        <taxon>Imparidentia</taxon>
        <taxon>Neoheterodontei</taxon>
        <taxon>Myida</taxon>
        <taxon>Dreissenoidea</taxon>
        <taxon>Dreissenidae</taxon>
        <taxon>Dreissena</taxon>
    </lineage>
</organism>
<proteinExistence type="predicted"/>
<accession>A0A9D4EEP4</accession>
<dbReference type="EMBL" id="JAIWYP010000009">
    <property type="protein sequence ID" value="KAH3778351.1"/>
    <property type="molecule type" value="Genomic_DNA"/>
</dbReference>